<sequence>MRKPRYCHRRSYDITLFRYHKCLQSGALADCFGITKDQTSHYMLVMRYYDNDANPSNRPTASKICECLEDWVSAVCDNPNSSDLLEQFDAAEEIKFTNLERLNYNILPCHEKAIYFSRPLDPIINIESST</sequence>
<evidence type="ECO:0000313" key="2">
    <source>
        <dbReference type="Proteomes" id="UP000684084"/>
    </source>
</evidence>
<gene>
    <name evidence="1" type="ORF">CHRIB12_LOCUS3490</name>
</gene>
<dbReference type="EMBL" id="CAGKOT010000005">
    <property type="protein sequence ID" value="CAB5339059.1"/>
    <property type="molecule type" value="Genomic_DNA"/>
</dbReference>
<comment type="caution">
    <text evidence="1">The sequence shown here is derived from an EMBL/GenBank/DDBJ whole genome shotgun (WGS) entry which is preliminary data.</text>
</comment>
<dbReference type="Proteomes" id="UP000684084">
    <property type="component" value="Unassembled WGS sequence"/>
</dbReference>
<name>A0A915YU92_9GLOM</name>
<organism evidence="1 2">
    <name type="scientific">Rhizophagus irregularis</name>
    <dbReference type="NCBI Taxonomy" id="588596"/>
    <lineage>
        <taxon>Eukaryota</taxon>
        <taxon>Fungi</taxon>
        <taxon>Fungi incertae sedis</taxon>
        <taxon>Mucoromycota</taxon>
        <taxon>Glomeromycotina</taxon>
        <taxon>Glomeromycetes</taxon>
        <taxon>Glomerales</taxon>
        <taxon>Glomeraceae</taxon>
        <taxon>Rhizophagus</taxon>
    </lineage>
</organism>
<evidence type="ECO:0000313" key="1">
    <source>
        <dbReference type="EMBL" id="CAB5339059.1"/>
    </source>
</evidence>
<accession>A0A915YU92</accession>
<proteinExistence type="predicted"/>
<reference evidence="1" key="1">
    <citation type="submission" date="2020-05" db="EMBL/GenBank/DDBJ databases">
        <authorList>
            <person name="Rincon C."/>
            <person name="Sanders R I."/>
            <person name="Robbins C."/>
            <person name="Chaturvedi A."/>
        </authorList>
    </citation>
    <scope>NUCLEOTIDE SEQUENCE</scope>
    <source>
        <strain evidence="1">CHB12</strain>
    </source>
</reference>
<dbReference type="OrthoDB" id="2386043at2759"/>
<dbReference type="AlphaFoldDB" id="A0A915YU92"/>
<protein>
    <submittedName>
        <fullName evidence="1">Uncharacterized protein</fullName>
    </submittedName>
</protein>